<organism evidence="2 3">
    <name type="scientific">Bondarzewia mesenterica</name>
    <dbReference type="NCBI Taxonomy" id="1095465"/>
    <lineage>
        <taxon>Eukaryota</taxon>
        <taxon>Fungi</taxon>
        <taxon>Dikarya</taxon>
        <taxon>Basidiomycota</taxon>
        <taxon>Agaricomycotina</taxon>
        <taxon>Agaricomycetes</taxon>
        <taxon>Russulales</taxon>
        <taxon>Bondarzewiaceae</taxon>
        <taxon>Bondarzewia</taxon>
    </lineage>
</organism>
<gene>
    <name evidence="2" type="ORF">EW146_g4762</name>
</gene>
<sequence length="338" mass="37236">MNDSTISSQSPREQFDTLIDLLATDDAEDSLNRQNRDDTLTVGLRNTEGKLDFNKIRSFFSHKGANHITGDIRLPDRPSSVSALSSAVPTRISPGHGLSRSVDSSIANRPASLSQPHAEVQPKSYITRVTEIGIIQPEKDDETIGHKAQFKGQPESTPAFDELEKMPCNVLMADLEKALTLAKSELSNLRDRYNELHSIILELLGPDAVSNYHCGAGSDGLLKDQKSCAPRTSDRSVTPASRLVNPIPESASQGTSPFAHDTKEDDLVTIKSSRENGAPSPADVQRALDFVHRVDELVWRRSRYRHTMSRGPPLSETNLEALLQRVALWEDIARNPVS</sequence>
<name>A0A4V3XF12_9AGAM</name>
<accession>A0A4V3XF12</accession>
<evidence type="ECO:0000313" key="2">
    <source>
        <dbReference type="EMBL" id="THH15763.1"/>
    </source>
</evidence>
<dbReference type="AlphaFoldDB" id="A0A4V3XF12"/>
<dbReference type="OrthoDB" id="3225650at2759"/>
<keyword evidence="3" id="KW-1185">Reference proteome</keyword>
<feature type="compositionally biased region" description="Low complexity" evidence="1">
    <location>
        <begin position="78"/>
        <end position="89"/>
    </location>
</feature>
<dbReference type="EMBL" id="SGPL01000192">
    <property type="protein sequence ID" value="THH15763.1"/>
    <property type="molecule type" value="Genomic_DNA"/>
</dbReference>
<feature type="region of interest" description="Disordered" evidence="1">
    <location>
        <begin position="67"/>
        <end position="104"/>
    </location>
</feature>
<proteinExistence type="predicted"/>
<evidence type="ECO:0000313" key="3">
    <source>
        <dbReference type="Proteomes" id="UP000310158"/>
    </source>
</evidence>
<feature type="region of interest" description="Disordered" evidence="1">
    <location>
        <begin position="221"/>
        <end position="262"/>
    </location>
</feature>
<evidence type="ECO:0000256" key="1">
    <source>
        <dbReference type="SAM" id="MobiDB-lite"/>
    </source>
</evidence>
<reference evidence="2 3" key="1">
    <citation type="submission" date="2019-02" db="EMBL/GenBank/DDBJ databases">
        <title>Genome sequencing of the rare red list fungi Bondarzewia mesenterica.</title>
        <authorList>
            <person name="Buettner E."/>
            <person name="Kellner H."/>
        </authorList>
    </citation>
    <scope>NUCLEOTIDE SEQUENCE [LARGE SCALE GENOMIC DNA]</scope>
    <source>
        <strain evidence="2 3">DSM 108281</strain>
    </source>
</reference>
<comment type="caution">
    <text evidence="2">The sequence shown here is derived from an EMBL/GenBank/DDBJ whole genome shotgun (WGS) entry which is preliminary data.</text>
</comment>
<protein>
    <submittedName>
        <fullName evidence="2">Uncharacterized protein</fullName>
    </submittedName>
</protein>
<dbReference type="Proteomes" id="UP000310158">
    <property type="component" value="Unassembled WGS sequence"/>
</dbReference>